<dbReference type="EMBL" id="JBEWLZ010000004">
    <property type="protein sequence ID" value="MET1490018.1"/>
    <property type="molecule type" value="Genomic_DNA"/>
</dbReference>
<keyword evidence="8 10" id="KW-0811">Translocation</keyword>
<dbReference type="Proteomes" id="UP001548590">
    <property type="component" value="Unassembled WGS sequence"/>
</dbReference>
<dbReference type="InterPro" id="IPR018448">
    <property type="entry name" value="TatB"/>
</dbReference>
<evidence type="ECO:0000256" key="1">
    <source>
        <dbReference type="ARBA" id="ARBA00004167"/>
    </source>
</evidence>
<dbReference type="NCBIfam" id="TIGR01410">
    <property type="entry name" value="tatB"/>
    <property type="match status" value="1"/>
</dbReference>
<keyword evidence="3 10" id="KW-1003">Cell membrane</keyword>
<evidence type="ECO:0000256" key="6">
    <source>
        <dbReference type="ARBA" id="ARBA00022927"/>
    </source>
</evidence>
<feature type="region of interest" description="Disordered" evidence="11">
    <location>
        <begin position="148"/>
        <end position="179"/>
    </location>
</feature>
<evidence type="ECO:0000256" key="2">
    <source>
        <dbReference type="ARBA" id="ARBA00022448"/>
    </source>
</evidence>
<dbReference type="Gene3D" id="1.20.5.3310">
    <property type="match status" value="1"/>
</dbReference>
<evidence type="ECO:0000313" key="13">
    <source>
        <dbReference type="Proteomes" id="UP001548590"/>
    </source>
</evidence>
<gene>
    <name evidence="10 12" type="primary">tatB</name>
    <name evidence="12" type="ORF">ABVT11_09285</name>
</gene>
<dbReference type="PANTHER" id="PTHR33162">
    <property type="entry name" value="SEC-INDEPENDENT PROTEIN TRANSLOCASE PROTEIN TATA, CHLOROPLASTIC"/>
    <property type="match status" value="1"/>
</dbReference>
<keyword evidence="4" id="KW-0997">Cell inner membrane</keyword>
<keyword evidence="6 10" id="KW-0653">Protein transport</keyword>
<dbReference type="PANTHER" id="PTHR33162:SF1">
    <property type="entry name" value="SEC-INDEPENDENT PROTEIN TRANSLOCASE PROTEIN TATA, CHLOROPLASTIC"/>
    <property type="match status" value="1"/>
</dbReference>
<dbReference type="InterPro" id="IPR003369">
    <property type="entry name" value="TatA/B/E"/>
</dbReference>
<dbReference type="HAMAP" id="MF_00237">
    <property type="entry name" value="TatB"/>
    <property type="match status" value="1"/>
</dbReference>
<name>A0ABV2CQ23_9RHOO</name>
<proteinExistence type="inferred from homology"/>
<sequence>MFDIGFSELVLIAIVGLVVFGPEELPRVARTAGHLLGRLRRYVADVKSDISREMEASEMKSLVSDVQESARAFQSSINEQAAAFKAEFSEVASLPEQAKATLEASFAAETSTDTAATASPEAVQDSIGVASGIPEVTPPVETAACVPEVQAAPAPEPTRDENQLDLFGEPPTVRKEQKE</sequence>
<evidence type="ECO:0000256" key="11">
    <source>
        <dbReference type="SAM" id="MobiDB-lite"/>
    </source>
</evidence>
<evidence type="ECO:0000256" key="8">
    <source>
        <dbReference type="ARBA" id="ARBA00023010"/>
    </source>
</evidence>
<evidence type="ECO:0000256" key="7">
    <source>
        <dbReference type="ARBA" id="ARBA00022989"/>
    </source>
</evidence>
<comment type="similarity">
    <text evidence="10">Belongs to the TatB family.</text>
</comment>
<evidence type="ECO:0000256" key="3">
    <source>
        <dbReference type="ARBA" id="ARBA00022475"/>
    </source>
</evidence>
<keyword evidence="2 10" id="KW-0813">Transport</keyword>
<keyword evidence="7 10" id="KW-1133">Transmembrane helix</keyword>
<comment type="subunit">
    <text evidence="10">The Tat system comprises two distinct complexes: a TatABC complex, containing multiple copies of TatA, TatB and TatC subunits, and a separate TatA complex, containing only TatA subunits. Substrates initially bind to the TatABC complex, which probably triggers association of the separate TatA complex to form the active translocon.</text>
</comment>
<dbReference type="PRINTS" id="PR01506">
    <property type="entry name" value="TATBPROTEIN"/>
</dbReference>
<evidence type="ECO:0000256" key="4">
    <source>
        <dbReference type="ARBA" id="ARBA00022519"/>
    </source>
</evidence>
<accession>A0ABV2CQ23</accession>
<comment type="function">
    <text evidence="10">Part of the twin-arginine translocation (Tat) system that transports large folded proteins containing a characteristic twin-arginine motif in their signal peptide across membranes. Together with TatC, TatB is part of a receptor directly interacting with Tat signal peptides. TatB may form an oligomeric binding site that transiently accommodates folded Tat precursor proteins before their translocation.</text>
</comment>
<protein>
    <recommendedName>
        <fullName evidence="10">Sec-independent protein translocase protein TatB</fullName>
    </recommendedName>
</protein>
<comment type="caution">
    <text evidence="12">The sequence shown here is derived from an EMBL/GenBank/DDBJ whole genome shotgun (WGS) entry which is preliminary data.</text>
</comment>
<comment type="subcellular location">
    <subcellularLocation>
        <location evidence="10">Cell membrane</location>
        <topology evidence="10">Single-pass membrane protein</topology>
    </subcellularLocation>
    <subcellularLocation>
        <location evidence="1">Membrane</location>
        <topology evidence="1">Single-pass membrane protein</topology>
    </subcellularLocation>
</comment>
<keyword evidence="13" id="KW-1185">Reference proteome</keyword>
<evidence type="ECO:0000256" key="5">
    <source>
        <dbReference type="ARBA" id="ARBA00022692"/>
    </source>
</evidence>
<evidence type="ECO:0000256" key="9">
    <source>
        <dbReference type="ARBA" id="ARBA00023136"/>
    </source>
</evidence>
<evidence type="ECO:0000256" key="10">
    <source>
        <dbReference type="HAMAP-Rule" id="MF_00237"/>
    </source>
</evidence>
<keyword evidence="5 10" id="KW-0812">Transmembrane</keyword>
<reference evidence="12 13" key="1">
    <citation type="submission" date="2024-07" db="EMBL/GenBank/DDBJ databases">
        <title>Uliginosibacterium paludis KCTC:42655.</title>
        <authorList>
            <person name="Kim M.K."/>
        </authorList>
    </citation>
    <scope>NUCLEOTIDE SEQUENCE [LARGE SCALE GENOMIC DNA]</scope>
    <source>
        <strain evidence="12 13">KCTC 42655</strain>
    </source>
</reference>
<keyword evidence="9 10" id="KW-0472">Membrane</keyword>
<dbReference type="RefSeq" id="WP_345923432.1">
    <property type="nucleotide sequence ID" value="NZ_JBDIVF010000001.1"/>
</dbReference>
<evidence type="ECO:0000313" key="12">
    <source>
        <dbReference type="EMBL" id="MET1490018.1"/>
    </source>
</evidence>
<organism evidence="12 13">
    <name type="scientific">Uliginosibacterium paludis</name>
    <dbReference type="NCBI Taxonomy" id="1615952"/>
    <lineage>
        <taxon>Bacteria</taxon>
        <taxon>Pseudomonadati</taxon>
        <taxon>Pseudomonadota</taxon>
        <taxon>Betaproteobacteria</taxon>
        <taxon>Rhodocyclales</taxon>
        <taxon>Zoogloeaceae</taxon>
        <taxon>Uliginosibacterium</taxon>
    </lineage>
</organism>
<dbReference type="Pfam" id="PF02416">
    <property type="entry name" value="TatA_B_E"/>
    <property type="match status" value="1"/>
</dbReference>